<keyword evidence="3" id="KW-0274">FAD</keyword>
<dbReference type="OrthoDB" id="9773233at2"/>
<dbReference type="EMBL" id="AP018823">
    <property type="protein sequence ID" value="BBF84724.1"/>
    <property type="molecule type" value="Genomic_DNA"/>
</dbReference>
<reference evidence="6 7" key="2">
    <citation type="journal article" date="2017" name="Genome Announc.">
        <title>Draft genome sequence of Aquitalea magnusonii strain H3, a plant growth-promoting bacterium of duckweed Lemna minor.</title>
        <authorList>
            <person name="Ishizawa H."/>
            <person name="Kuroda M."/>
            <person name="Ike M."/>
        </authorList>
    </citation>
    <scope>NUCLEOTIDE SEQUENCE [LARGE SCALE GENOMIC DNA]</scope>
    <source>
        <strain evidence="6 7">H3</strain>
    </source>
</reference>
<dbReference type="InterPro" id="IPR023166">
    <property type="entry name" value="BaiN-like_dom_sf"/>
</dbReference>
<keyword evidence="7" id="KW-1185">Reference proteome</keyword>
<protein>
    <submittedName>
        <fullName evidence="6">NAD(FAD)-utilizing dehydrogenases</fullName>
    </submittedName>
</protein>
<dbReference type="InterPro" id="IPR036188">
    <property type="entry name" value="FAD/NAD-bd_sf"/>
</dbReference>
<dbReference type="Gene3D" id="1.10.8.260">
    <property type="entry name" value="HI0933 insert domain-like"/>
    <property type="match status" value="1"/>
</dbReference>
<feature type="domain" description="RsdA/BaiN/AoA(So)-like Rossmann fold-like" evidence="4">
    <location>
        <begin position="6"/>
        <end position="391"/>
    </location>
</feature>
<dbReference type="STRING" id="332411.VI06_19980"/>
<reference evidence="7" key="1">
    <citation type="journal article" date="2017" name="Biotechnol. Biofuels">
        <title>Evaluation of environmental bacterial communities as a factor affecting the growth of duckweed Lemna minor.</title>
        <authorList>
            <person name="Ishizawa H."/>
            <person name="Kuroda M."/>
            <person name="Morikawa M."/>
            <person name="Ike M."/>
        </authorList>
    </citation>
    <scope>NUCLEOTIDE SEQUENCE [LARGE SCALE GENOMIC DNA]</scope>
    <source>
        <strain evidence="7">H3</strain>
    </source>
</reference>
<dbReference type="Gene3D" id="3.50.50.60">
    <property type="entry name" value="FAD/NAD(P)-binding domain"/>
    <property type="match status" value="1"/>
</dbReference>
<dbReference type="SUPFAM" id="SSF51905">
    <property type="entry name" value="FAD/NAD(P)-binding domain"/>
    <property type="match status" value="1"/>
</dbReference>
<dbReference type="SUPFAM" id="SSF160996">
    <property type="entry name" value="HI0933 insert domain-like"/>
    <property type="match status" value="1"/>
</dbReference>
<dbReference type="InterPro" id="IPR057661">
    <property type="entry name" value="RsdA/BaiN/AoA(So)_Rossmann"/>
</dbReference>
<dbReference type="PRINTS" id="PR00411">
    <property type="entry name" value="PNDRDTASEI"/>
</dbReference>
<dbReference type="RefSeq" id="WP_089085329.1">
    <property type="nucleotide sequence ID" value="NZ_AP018823.1"/>
</dbReference>
<dbReference type="PANTHER" id="PTHR42887">
    <property type="entry name" value="OS12G0638800 PROTEIN"/>
    <property type="match status" value="1"/>
</dbReference>
<name>A0A3G9GBH7_9NEIS</name>
<dbReference type="AlphaFoldDB" id="A0A3G9GBH7"/>
<evidence type="ECO:0000313" key="6">
    <source>
        <dbReference type="EMBL" id="BBF84724.1"/>
    </source>
</evidence>
<dbReference type="Pfam" id="PF03486">
    <property type="entry name" value="HI0933_like"/>
    <property type="match status" value="1"/>
</dbReference>
<dbReference type="PANTHER" id="PTHR42887:SF2">
    <property type="entry name" value="OS12G0638800 PROTEIN"/>
    <property type="match status" value="1"/>
</dbReference>
<proteinExistence type="predicted"/>
<evidence type="ECO:0000256" key="2">
    <source>
        <dbReference type="ARBA" id="ARBA00022630"/>
    </source>
</evidence>
<dbReference type="InterPro" id="IPR004792">
    <property type="entry name" value="BaiN-like"/>
</dbReference>
<comment type="cofactor">
    <cofactor evidence="1">
        <name>FAD</name>
        <dbReference type="ChEBI" id="CHEBI:57692"/>
    </cofactor>
</comment>
<evidence type="ECO:0000256" key="1">
    <source>
        <dbReference type="ARBA" id="ARBA00001974"/>
    </source>
</evidence>
<evidence type="ECO:0000259" key="4">
    <source>
        <dbReference type="Pfam" id="PF03486"/>
    </source>
</evidence>
<evidence type="ECO:0000259" key="5">
    <source>
        <dbReference type="Pfam" id="PF22780"/>
    </source>
</evidence>
<sequence>MNKSYDVVVLGAGAAGMMCAAIAGQRGRKVLLLDHAEKLAEKIRISGGGRCNFTNIDARPDRYISENSHFCRSALAQFGPQNFIAMIEGHGIAYHEKKLGQLFCDDSSQQVIDMLDAECQKGGVVRQMGISIGAVRKDEAGLFWVETSVGVFGATALVVATGGLSIPQIGATPLGYRIAEQFGLPVTGLSPALVPLTFHVADAEAFAPLAGVSLDVEVRAGKGRFREQILFTHKGLSGPAILQISSYWEPGMDVVINLLPDCDVQAFLDERQSSEQLVSNALAELGWPKRFAEAWLSRLGFNVRLKDLSPKKRLQLAEQVQHWRIKPNGTQGYKKAEVTRGGVSTKALSSKTMAAKDVPGLFFIGEVVDVTGWLGGYNFQWAWSSGYVAGKNC</sequence>
<dbReference type="PRINTS" id="PR00368">
    <property type="entry name" value="FADPNR"/>
</dbReference>
<dbReference type="InterPro" id="IPR055178">
    <property type="entry name" value="RsdA/BaiN/AoA(So)-like_dom"/>
</dbReference>
<evidence type="ECO:0000256" key="3">
    <source>
        <dbReference type="ARBA" id="ARBA00022827"/>
    </source>
</evidence>
<accession>A0A3G9GBH7</accession>
<dbReference type="Proteomes" id="UP000198290">
    <property type="component" value="Chromosome"/>
</dbReference>
<evidence type="ECO:0000313" key="7">
    <source>
        <dbReference type="Proteomes" id="UP000198290"/>
    </source>
</evidence>
<dbReference type="Pfam" id="PF22780">
    <property type="entry name" value="HI0933_like_1st"/>
    <property type="match status" value="1"/>
</dbReference>
<keyword evidence="2" id="KW-0285">Flavoprotein</keyword>
<dbReference type="Gene3D" id="2.40.30.10">
    <property type="entry name" value="Translation factors"/>
    <property type="match status" value="1"/>
</dbReference>
<gene>
    <name evidence="6" type="ORF">DLM_1099</name>
</gene>
<reference evidence="7" key="3">
    <citation type="journal article" date="2017" name="Plant Physiol. Biochem.">
        <title>Differential oxidative and antioxidative response of duckweed Lemna minor toward plant growth promoting/inhibiting bacteria.</title>
        <authorList>
            <person name="Ishizawa H."/>
            <person name="Kuroda M."/>
            <person name="Morikawa M."/>
            <person name="Ike M."/>
        </authorList>
    </citation>
    <scope>NUCLEOTIDE SEQUENCE [LARGE SCALE GENOMIC DNA]</scope>
    <source>
        <strain evidence="7">H3</strain>
    </source>
</reference>
<dbReference type="KEGG" id="amah:DLM_1099"/>
<organism evidence="6 7">
    <name type="scientific">Aquitalea magnusonii</name>
    <dbReference type="NCBI Taxonomy" id="332411"/>
    <lineage>
        <taxon>Bacteria</taxon>
        <taxon>Pseudomonadati</taxon>
        <taxon>Pseudomonadota</taxon>
        <taxon>Betaproteobacteria</taxon>
        <taxon>Neisseriales</taxon>
        <taxon>Chromobacteriaceae</taxon>
        <taxon>Aquitalea</taxon>
    </lineage>
</organism>
<feature type="domain" description="RsdA/BaiN/AoA(So)-like insert" evidence="5">
    <location>
        <begin position="191"/>
        <end position="338"/>
    </location>
</feature>
<dbReference type="NCBIfam" id="TIGR00275">
    <property type="entry name" value="aminoacetone oxidase family FAD-binding enzyme"/>
    <property type="match status" value="1"/>
</dbReference>